<keyword evidence="2" id="KW-1185">Reference proteome</keyword>
<dbReference type="RefSeq" id="WP_013645215.1">
    <property type="nucleotide sequence ID" value="NC_015216.1"/>
</dbReference>
<dbReference type="KEGG" id="mel:Metbo_1638"/>
<sequence length="162" mass="18694">MDNKTKKIFQKDFSILETKNSLLKEPENLKVNSEALGIGLPDIYSKLEKERVSSLKFEDIQHRIDILKSEENVDPEQIELLEEMKRASHLHNRADSNPTDEINGFKNVHDTVRAELESIGNLSGKSLSKESILTIQKQIDSDPLMFRSKYPELFDYMTSNNR</sequence>
<dbReference type="AlphaFoldDB" id="F0T9B3"/>
<reference evidence="1 2" key="2">
    <citation type="journal article" date="2014" name="Int. J. Syst. Evol. Microbiol.">
        <title>Methanobacterium paludis sp. nov. and a novel strain of Methanobacterium lacus isolated from northern peatlands.</title>
        <authorList>
            <person name="Cadillo-Quiroz H."/>
            <person name="Brauer S.L."/>
            <person name="Goodson N."/>
            <person name="Yavitt J.B."/>
            <person name="Zinder S.H."/>
        </authorList>
    </citation>
    <scope>NUCLEOTIDE SEQUENCE [LARGE SCALE GENOMIC DNA]</scope>
    <source>
        <strain evidence="1 2">AL-21</strain>
    </source>
</reference>
<dbReference type="EMBL" id="CP002551">
    <property type="protein sequence ID" value="ADZ09864.1"/>
    <property type="molecule type" value="Genomic_DNA"/>
</dbReference>
<dbReference type="HOGENOM" id="CLU_1631666_0_0_2"/>
<organism evidence="1 2">
    <name type="scientific">Methanobacterium lacus (strain AL-21)</name>
    <dbReference type="NCBI Taxonomy" id="877455"/>
    <lineage>
        <taxon>Archaea</taxon>
        <taxon>Methanobacteriati</taxon>
        <taxon>Methanobacteriota</taxon>
        <taxon>Methanomada group</taxon>
        <taxon>Methanobacteria</taxon>
        <taxon>Methanobacteriales</taxon>
        <taxon>Methanobacteriaceae</taxon>
        <taxon>Methanobacterium</taxon>
    </lineage>
</organism>
<dbReference type="Proteomes" id="UP000007490">
    <property type="component" value="Chromosome"/>
</dbReference>
<proteinExistence type="predicted"/>
<dbReference type="GeneID" id="10278095"/>
<dbReference type="OrthoDB" id="378903at2157"/>
<evidence type="ECO:0000313" key="2">
    <source>
        <dbReference type="Proteomes" id="UP000007490"/>
    </source>
</evidence>
<protein>
    <submittedName>
        <fullName evidence="1">Uncharacterized protein</fullName>
    </submittedName>
</protein>
<accession>F0T9B3</accession>
<gene>
    <name evidence="1" type="ordered locus">Metbo_1638</name>
</gene>
<reference evidence="2" key="1">
    <citation type="submission" date="2011-02" db="EMBL/GenBank/DDBJ databases">
        <title>Complete sequence of Methanobacterium sp. AL-21.</title>
        <authorList>
            <consortium name="US DOE Joint Genome Institute"/>
            <person name="Lucas S."/>
            <person name="Copeland A."/>
            <person name="Lapidus A."/>
            <person name="Cheng J.-F."/>
            <person name="Goodwin L."/>
            <person name="Pitluck S."/>
            <person name="Chertkov O."/>
            <person name="Detter J.C."/>
            <person name="Han C."/>
            <person name="Tapia R."/>
            <person name="Land M."/>
            <person name="Hauser L."/>
            <person name="Kyrpides N."/>
            <person name="Ivanova N."/>
            <person name="Mikhailova N."/>
            <person name="Pagani I."/>
            <person name="Cadillo-Quiroz H."/>
            <person name="Imachi H."/>
            <person name="Zinder S."/>
            <person name="Liu W."/>
            <person name="Woyke T."/>
        </authorList>
    </citation>
    <scope>NUCLEOTIDE SEQUENCE [LARGE SCALE GENOMIC DNA]</scope>
    <source>
        <strain evidence="2">AL-21</strain>
    </source>
</reference>
<name>F0T9B3_METLA</name>
<evidence type="ECO:0000313" key="1">
    <source>
        <dbReference type="EMBL" id="ADZ09864.1"/>
    </source>
</evidence>